<reference evidence="1 2" key="1">
    <citation type="submission" date="2019-04" db="EMBL/GenBank/DDBJ databases">
        <title>Draft genome sequences of Streptomyces avermitilis NBRC 14893.</title>
        <authorList>
            <person name="Komaki H."/>
            <person name="Tamura T."/>
            <person name="Hosoyama A."/>
        </authorList>
    </citation>
    <scope>NUCLEOTIDE SEQUENCE [LARGE SCALE GENOMIC DNA]</scope>
    <source>
        <strain evidence="1 2">NBRC 14893</strain>
    </source>
</reference>
<evidence type="ECO:0000313" key="1">
    <source>
        <dbReference type="EMBL" id="GDY62054.1"/>
    </source>
</evidence>
<gene>
    <name evidence="1" type="ORF">SAV14893_014470</name>
</gene>
<accession>A0A4D4LNJ8</accession>
<dbReference type="Proteomes" id="UP000302139">
    <property type="component" value="Unassembled WGS sequence"/>
</dbReference>
<proteinExistence type="predicted"/>
<name>A0A4D4LNJ8_STRAX</name>
<sequence length="92" mass="9718">MHGTRVAQRDDLTVQGFTDSSDHLKADVLIAALDAIDGALTGAERLGELRLSPAPMLPGVTDELADAYEVIVCHEAEAISDMRWCSLGGPLG</sequence>
<dbReference type="EMBL" id="BJHX01000001">
    <property type="protein sequence ID" value="GDY62054.1"/>
    <property type="molecule type" value="Genomic_DNA"/>
</dbReference>
<evidence type="ECO:0000313" key="2">
    <source>
        <dbReference type="Proteomes" id="UP000302139"/>
    </source>
</evidence>
<protein>
    <submittedName>
        <fullName evidence="1">Uncharacterized protein</fullName>
    </submittedName>
</protein>
<comment type="caution">
    <text evidence="1">The sequence shown here is derived from an EMBL/GenBank/DDBJ whole genome shotgun (WGS) entry which is preliminary data.</text>
</comment>
<dbReference type="AlphaFoldDB" id="A0A4D4LNJ8"/>
<organism evidence="1 2">
    <name type="scientific">Streptomyces avermitilis</name>
    <dbReference type="NCBI Taxonomy" id="33903"/>
    <lineage>
        <taxon>Bacteria</taxon>
        <taxon>Bacillati</taxon>
        <taxon>Actinomycetota</taxon>
        <taxon>Actinomycetes</taxon>
        <taxon>Kitasatosporales</taxon>
        <taxon>Streptomycetaceae</taxon>
        <taxon>Streptomyces</taxon>
    </lineage>
</organism>